<evidence type="ECO:0000256" key="6">
    <source>
        <dbReference type="ARBA" id="ARBA00023192"/>
    </source>
</evidence>
<dbReference type="CDD" id="cd00614">
    <property type="entry name" value="CGS_like"/>
    <property type="match status" value="1"/>
</dbReference>
<dbReference type="Gene3D" id="3.90.1150.10">
    <property type="entry name" value="Aspartate Aminotransferase, domain 1"/>
    <property type="match status" value="1"/>
</dbReference>
<keyword evidence="5 8" id="KW-0663">Pyridoxal phosphate</keyword>
<accession>A0AAN7YX90</accession>
<comment type="pathway">
    <text evidence="2">Amino-acid biosynthesis; L-cysteine biosynthesis; L-cysteine from L-homocysteine and L-serine: step 2/2.</text>
</comment>
<organism evidence="10 11">
    <name type="scientific">Dictyostelium firmibasis</name>
    <dbReference type="NCBI Taxonomy" id="79012"/>
    <lineage>
        <taxon>Eukaryota</taxon>
        <taxon>Amoebozoa</taxon>
        <taxon>Evosea</taxon>
        <taxon>Eumycetozoa</taxon>
        <taxon>Dictyostelia</taxon>
        <taxon>Dictyosteliales</taxon>
        <taxon>Dictyosteliaceae</taxon>
        <taxon>Dictyostelium</taxon>
    </lineage>
</organism>
<keyword evidence="6" id="KW-0198">Cysteine biosynthesis</keyword>
<name>A0AAN7YX90_9MYCE</name>
<keyword evidence="11" id="KW-1185">Reference proteome</keyword>
<feature type="modified residue" description="N6-(pyridoxal phosphate)lysine" evidence="8">
    <location>
        <position position="202"/>
    </location>
</feature>
<evidence type="ECO:0000256" key="2">
    <source>
        <dbReference type="ARBA" id="ARBA00005038"/>
    </source>
</evidence>
<protein>
    <recommendedName>
        <fullName evidence="4">cystathionine gamma-lyase</fullName>
        <ecNumber evidence="4">4.4.1.1</ecNumber>
    </recommendedName>
    <alternativeName>
        <fullName evidence="7">Gamma-cystathionase</fullName>
    </alternativeName>
</protein>
<dbReference type="FunFam" id="3.40.640.10:FF:000009">
    <property type="entry name" value="Cystathionine gamma-synthase homolog"/>
    <property type="match status" value="1"/>
</dbReference>
<evidence type="ECO:0000256" key="7">
    <source>
        <dbReference type="ARBA" id="ARBA00029853"/>
    </source>
</evidence>
<dbReference type="FunFam" id="3.90.1150.10:FF:000008">
    <property type="entry name" value="Cystathionine gamma-synthase"/>
    <property type="match status" value="1"/>
</dbReference>
<dbReference type="Proteomes" id="UP001344447">
    <property type="component" value="Unassembled WGS sequence"/>
</dbReference>
<evidence type="ECO:0000256" key="3">
    <source>
        <dbReference type="ARBA" id="ARBA00009077"/>
    </source>
</evidence>
<dbReference type="SUPFAM" id="SSF53383">
    <property type="entry name" value="PLP-dependent transferases"/>
    <property type="match status" value="1"/>
</dbReference>
<evidence type="ECO:0000256" key="9">
    <source>
        <dbReference type="RuleBase" id="RU362118"/>
    </source>
</evidence>
<dbReference type="GO" id="GO:0005737">
    <property type="term" value="C:cytoplasm"/>
    <property type="evidence" value="ECO:0007669"/>
    <property type="project" value="TreeGrafter"/>
</dbReference>
<dbReference type="PANTHER" id="PTHR11808:SF15">
    <property type="entry name" value="CYSTATHIONINE GAMMA-LYASE"/>
    <property type="match status" value="1"/>
</dbReference>
<evidence type="ECO:0000256" key="5">
    <source>
        <dbReference type="ARBA" id="ARBA00022898"/>
    </source>
</evidence>
<evidence type="ECO:0000256" key="4">
    <source>
        <dbReference type="ARBA" id="ARBA00012085"/>
    </source>
</evidence>
<dbReference type="EC" id="4.4.1.1" evidence="4"/>
<evidence type="ECO:0000256" key="1">
    <source>
        <dbReference type="ARBA" id="ARBA00001933"/>
    </source>
</evidence>
<evidence type="ECO:0000313" key="11">
    <source>
        <dbReference type="Proteomes" id="UP001344447"/>
    </source>
</evidence>
<dbReference type="InterPro" id="IPR000277">
    <property type="entry name" value="Cys/Met-Metab_PyrdxlP-dep_enz"/>
</dbReference>
<comment type="caution">
    <text evidence="10">The sequence shown here is derived from an EMBL/GenBank/DDBJ whole genome shotgun (WGS) entry which is preliminary data.</text>
</comment>
<evidence type="ECO:0000256" key="8">
    <source>
        <dbReference type="PIRSR" id="PIRSR001434-2"/>
    </source>
</evidence>
<keyword evidence="6" id="KW-0028">Amino-acid biosynthesis</keyword>
<dbReference type="GO" id="GO:0019346">
    <property type="term" value="P:transsulfuration"/>
    <property type="evidence" value="ECO:0007669"/>
    <property type="project" value="InterPro"/>
</dbReference>
<dbReference type="EMBL" id="JAVFKY010000005">
    <property type="protein sequence ID" value="KAK5576005.1"/>
    <property type="molecule type" value="Genomic_DNA"/>
</dbReference>
<dbReference type="InterPro" id="IPR015422">
    <property type="entry name" value="PyrdxlP-dep_Trfase_small"/>
</dbReference>
<sequence length="387" mass="42423">MTQSNNYKIGTNVIHAGQAADKNTGAVIVPISLSTTFLQPSPGVLHSEYDYSRSGNPTRKAFEECIAACENAKYALSFASGLATLTTITHLLKSDDEVISIDDVYGGTRRYFTRVASNFGLKFSFVDLSTLDDLKNAFTDKTKLVWIETPTNPLLKVADIKAVADFVHSRGAILVVDNTFMSPYFQNPLDLGADIVMHSVTKYINGHSDCVMGVLATNNDELFAKLKFLQNSIGAVPSPFDCFLAIRGLKTLHVRMEAHQKNAFAICNFLEKHPKVERVIYPGLPSHPQHELCKRQMKGFGGMVVFFVKGSIDQSRSFLENIKLFALAESLGGVESLIELPSVMTHASVPAEERAKLGISDTLIRLSVGIEDINDLLADISQALDKC</sequence>
<evidence type="ECO:0000313" key="10">
    <source>
        <dbReference type="EMBL" id="KAK5576005.1"/>
    </source>
</evidence>
<comment type="similarity">
    <text evidence="3 9">Belongs to the trans-sulfuration enzymes family.</text>
</comment>
<dbReference type="GO" id="GO:0030170">
    <property type="term" value="F:pyridoxal phosphate binding"/>
    <property type="evidence" value="ECO:0007669"/>
    <property type="project" value="InterPro"/>
</dbReference>
<dbReference type="InterPro" id="IPR015424">
    <property type="entry name" value="PyrdxlP-dep_Trfase"/>
</dbReference>
<proteinExistence type="inferred from homology"/>
<dbReference type="AlphaFoldDB" id="A0AAN7YX90"/>
<comment type="cofactor">
    <cofactor evidence="1 9">
        <name>pyridoxal 5'-phosphate</name>
        <dbReference type="ChEBI" id="CHEBI:597326"/>
    </cofactor>
</comment>
<dbReference type="PIRSF" id="PIRSF001434">
    <property type="entry name" value="CGS"/>
    <property type="match status" value="1"/>
</dbReference>
<dbReference type="GO" id="GO:0019343">
    <property type="term" value="P:cysteine biosynthetic process via cystathionine"/>
    <property type="evidence" value="ECO:0007669"/>
    <property type="project" value="TreeGrafter"/>
</dbReference>
<reference evidence="10 11" key="1">
    <citation type="submission" date="2023-11" db="EMBL/GenBank/DDBJ databases">
        <title>Dfirmibasis_genome.</title>
        <authorList>
            <person name="Edelbroek B."/>
            <person name="Kjellin J."/>
            <person name="Jerlstrom-Hultqvist J."/>
            <person name="Soderbom F."/>
        </authorList>
    </citation>
    <scope>NUCLEOTIDE SEQUENCE [LARGE SCALE GENOMIC DNA]</scope>
    <source>
        <strain evidence="10 11">TNS-C-14</strain>
    </source>
</reference>
<dbReference type="PANTHER" id="PTHR11808">
    <property type="entry name" value="TRANS-SULFURATION ENZYME FAMILY MEMBER"/>
    <property type="match status" value="1"/>
</dbReference>
<dbReference type="Pfam" id="PF01053">
    <property type="entry name" value="Cys_Met_Meta_PP"/>
    <property type="match status" value="1"/>
</dbReference>
<gene>
    <name evidence="10" type="ORF">RB653_007141</name>
</gene>
<dbReference type="Gene3D" id="3.40.640.10">
    <property type="entry name" value="Type I PLP-dependent aspartate aminotransferase-like (Major domain)"/>
    <property type="match status" value="1"/>
</dbReference>
<dbReference type="GO" id="GO:0004123">
    <property type="term" value="F:cystathionine gamma-lyase activity"/>
    <property type="evidence" value="ECO:0007669"/>
    <property type="project" value="TreeGrafter"/>
</dbReference>
<dbReference type="InterPro" id="IPR015421">
    <property type="entry name" value="PyrdxlP-dep_Trfase_major"/>
</dbReference>